<evidence type="ECO:0000259" key="6">
    <source>
        <dbReference type="PROSITE" id="PS50850"/>
    </source>
</evidence>
<comment type="subcellular location">
    <subcellularLocation>
        <location evidence="1">Membrane</location>
        <topology evidence="1">Multi-pass membrane protein</topology>
    </subcellularLocation>
</comment>
<feature type="transmembrane region" description="Helical" evidence="5">
    <location>
        <begin position="389"/>
        <end position="410"/>
    </location>
</feature>
<dbReference type="InterPro" id="IPR036259">
    <property type="entry name" value="MFS_trans_sf"/>
</dbReference>
<evidence type="ECO:0000256" key="4">
    <source>
        <dbReference type="ARBA" id="ARBA00023136"/>
    </source>
</evidence>
<feature type="transmembrane region" description="Helical" evidence="5">
    <location>
        <begin position="126"/>
        <end position="147"/>
    </location>
</feature>
<dbReference type="SUPFAM" id="SSF103473">
    <property type="entry name" value="MFS general substrate transporter"/>
    <property type="match status" value="1"/>
</dbReference>
<dbReference type="PANTHER" id="PTHR23501:SF149">
    <property type="entry name" value="MULTIDRUG TRANSPORTER, PUTATIVE (AFU_ORTHOLOGUE AFUA_5G10430)-RELATED"/>
    <property type="match status" value="1"/>
</dbReference>
<protein>
    <submittedName>
        <fullName evidence="7">Major facilitator superfamily domain-containing protein</fullName>
    </submittedName>
</protein>
<feature type="transmembrane region" description="Helical" evidence="5">
    <location>
        <begin position="416"/>
        <end position="438"/>
    </location>
</feature>
<dbReference type="EMBL" id="JBFTWV010000025">
    <property type="protein sequence ID" value="KAL2796557.1"/>
    <property type="molecule type" value="Genomic_DNA"/>
</dbReference>
<feature type="transmembrane region" description="Helical" evidence="5">
    <location>
        <begin position="536"/>
        <end position="555"/>
    </location>
</feature>
<reference evidence="7 8" key="1">
    <citation type="submission" date="2024-07" db="EMBL/GenBank/DDBJ databases">
        <title>Section-level genome sequencing and comparative genomics of Aspergillus sections Usti and Cavernicolus.</title>
        <authorList>
            <consortium name="Lawrence Berkeley National Laboratory"/>
            <person name="Nybo J.L."/>
            <person name="Vesth T.C."/>
            <person name="Theobald S."/>
            <person name="Frisvad J.C."/>
            <person name="Larsen T.O."/>
            <person name="Kjaerboelling I."/>
            <person name="Rothschild-Mancinelli K."/>
            <person name="Lyhne E.K."/>
            <person name="Kogle M.E."/>
            <person name="Barry K."/>
            <person name="Clum A."/>
            <person name="Na H."/>
            <person name="Ledsgaard L."/>
            <person name="Lin J."/>
            <person name="Lipzen A."/>
            <person name="Kuo A."/>
            <person name="Riley R."/>
            <person name="Mondo S."/>
            <person name="Labutti K."/>
            <person name="Haridas S."/>
            <person name="Pangalinan J."/>
            <person name="Salamov A.A."/>
            <person name="Simmons B.A."/>
            <person name="Magnuson J.K."/>
            <person name="Chen J."/>
            <person name="Drula E."/>
            <person name="Henrissat B."/>
            <person name="Wiebenga A."/>
            <person name="Lubbers R.J."/>
            <person name="Gomes A.C."/>
            <person name="Makela M.R."/>
            <person name="Stajich J."/>
            <person name="Grigoriev I.V."/>
            <person name="Mortensen U.H."/>
            <person name="De Vries R.P."/>
            <person name="Baker S.E."/>
            <person name="Andersen M.R."/>
        </authorList>
    </citation>
    <scope>NUCLEOTIDE SEQUENCE [LARGE SCALE GENOMIC DNA]</scope>
    <source>
        <strain evidence="7 8">CBS 209.92</strain>
    </source>
</reference>
<evidence type="ECO:0000256" key="5">
    <source>
        <dbReference type="SAM" id="Phobius"/>
    </source>
</evidence>
<feature type="transmembrane region" description="Helical" evidence="5">
    <location>
        <begin position="252"/>
        <end position="272"/>
    </location>
</feature>
<feature type="transmembrane region" description="Helical" evidence="5">
    <location>
        <begin position="356"/>
        <end position="377"/>
    </location>
</feature>
<dbReference type="InterPro" id="IPR020846">
    <property type="entry name" value="MFS_dom"/>
</dbReference>
<evidence type="ECO:0000313" key="7">
    <source>
        <dbReference type="EMBL" id="KAL2796557.1"/>
    </source>
</evidence>
<dbReference type="Proteomes" id="UP001610563">
    <property type="component" value="Unassembled WGS sequence"/>
</dbReference>
<organism evidence="7 8">
    <name type="scientific">Aspergillus keveii</name>
    <dbReference type="NCBI Taxonomy" id="714993"/>
    <lineage>
        <taxon>Eukaryota</taxon>
        <taxon>Fungi</taxon>
        <taxon>Dikarya</taxon>
        <taxon>Ascomycota</taxon>
        <taxon>Pezizomycotina</taxon>
        <taxon>Eurotiomycetes</taxon>
        <taxon>Eurotiomycetidae</taxon>
        <taxon>Eurotiales</taxon>
        <taxon>Aspergillaceae</taxon>
        <taxon>Aspergillus</taxon>
        <taxon>Aspergillus subgen. Nidulantes</taxon>
    </lineage>
</organism>
<dbReference type="Pfam" id="PF07690">
    <property type="entry name" value="MFS_1"/>
    <property type="match status" value="1"/>
</dbReference>
<feature type="transmembrane region" description="Helical" evidence="5">
    <location>
        <begin position="467"/>
        <end position="492"/>
    </location>
</feature>
<name>A0ABR4GBZ5_9EURO</name>
<keyword evidence="2 5" id="KW-0812">Transmembrane</keyword>
<feature type="transmembrane region" description="Helical" evidence="5">
    <location>
        <begin position="284"/>
        <end position="301"/>
    </location>
</feature>
<proteinExistence type="predicted"/>
<accession>A0ABR4GBZ5</accession>
<dbReference type="Gene3D" id="1.20.1720.10">
    <property type="entry name" value="Multidrug resistance protein D"/>
    <property type="match status" value="1"/>
</dbReference>
<feature type="transmembrane region" description="Helical" evidence="5">
    <location>
        <begin position="313"/>
        <end position="336"/>
    </location>
</feature>
<sequence length="556" mass="60707">MRVEAIEIGHAEDGFRAQLHESVSTQNLVDGIYLDDTPFSDSESDSETLACGPGIKDWLVLSCVSLVAMMDAFHATMMTPVVPVLSTVFERPFRSILWVDTSYLLASAASQPIFAMMSEVFGQGPALIAAVVIAIAGTGVCSGSLSIPSLIAGRLVQGAGSGGALAVSLLLVADLIPCTHRVRFSDYTCRAWALGAMLGPLSGGFFGRYGNWNWTFYFSYMFSTLSLLVTPFAINLRECTSISRRAAREMDWLGAILTFFGIGSLLLGVSWVGQKPLDWDDWRILVSSCIGGLAMVVLVLYESVWVAQPMFNLGIFNSVSTVMLYAGSLLHGILILSHLQNLSMYIFLVKQFSSPLTGVSILAVTGPAFLILLLLGKMRIGRYLFRSRWIIRAGWTLSILATGCFIFLNHDTSTPSWVFIFFATGLSHVLLAFGYNTCSHIDSVMRKREEQVESRDTREGRGRSPAFAILMHSVLRTWGMCIAVPVGGTIVLTQMAQDIDRSSVQSSSELVGQVGMILSPDNKEELGRLFLDGFRVVWRFFLGVSALGGISSLLIR</sequence>
<evidence type="ECO:0000256" key="2">
    <source>
        <dbReference type="ARBA" id="ARBA00022692"/>
    </source>
</evidence>
<evidence type="ECO:0000256" key="1">
    <source>
        <dbReference type="ARBA" id="ARBA00004141"/>
    </source>
</evidence>
<dbReference type="PROSITE" id="PS50850">
    <property type="entry name" value="MFS"/>
    <property type="match status" value="1"/>
</dbReference>
<dbReference type="InterPro" id="IPR011701">
    <property type="entry name" value="MFS"/>
</dbReference>
<feature type="transmembrane region" description="Helical" evidence="5">
    <location>
        <begin position="216"/>
        <end position="236"/>
    </location>
</feature>
<keyword evidence="3 5" id="KW-1133">Transmembrane helix</keyword>
<feature type="domain" description="Major facilitator superfamily (MFS) profile" evidence="6">
    <location>
        <begin position="60"/>
        <end position="556"/>
    </location>
</feature>
<evidence type="ECO:0000313" key="8">
    <source>
        <dbReference type="Proteomes" id="UP001610563"/>
    </source>
</evidence>
<gene>
    <name evidence="7" type="ORF">BJX66DRAFT_335799</name>
</gene>
<keyword evidence="8" id="KW-1185">Reference proteome</keyword>
<comment type="caution">
    <text evidence="7">The sequence shown here is derived from an EMBL/GenBank/DDBJ whole genome shotgun (WGS) entry which is preliminary data.</text>
</comment>
<evidence type="ECO:0000256" key="3">
    <source>
        <dbReference type="ARBA" id="ARBA00022989"/>
    </source>
</evidence>
<dbReference type="PANTHER" id="PTHR23501">
    <property type="entry name" value="MAJOR FACILITATOR SUPERFAMILY"/>
    <property type="match status" value="1"/>
</dbReference>
<feature type="transmembrane region" description="Helical" evidence="5">
    <location>
        <begin position="159"/>
        <end position="179"/>
    </location>
</feature>
<keyword evidence="4 5" id="KW-0472">Membrane</keyword>